<dbReference type="SUPFAM" id="SSF46626">
    <property type="entry name" value="Cytochrome c"/>
    <property type="match status" value="2"/>
</dbReference>
<organism evidence="11">
    <name type="scientific">Ralstonia syzygii R24</name>
    <dbReference type="NCBI Taxonomy" id="907261"/>
    <lineage>
        <taxon>Bacteria</taxon>
        <taxon>Pseudomonadati</taxon>
        <taxon>Pseudomonadota</taxon>
        <taxon>Betaproteobacteria</taxon>
        <taxon>Burkholderiales</taxon>
        <taxon>Burkholderiaceae</taxon>
        <taxon>Ralstonia</taxon>
        <taxon>Ralstonia solanacearum species complex</taxon>
    </lineage>
</organism>
<evidence type="ECO:0000256" key="4">
    <source>
        <dbReference type="ARBA" id="ARBA00022729"/>
    </source>
</evidence>
<proteinExistence type="predicted"/>
<dbReference type="GO" id="GO:0046872">
    <property type="term" value="F:metal ion binding"/>
    <property type="evidence" value="ECO:0007669"/>
    <property type="project" value="UniProtKB-KW"/>
</dbReference>
<dbReference type="PANTHER" id="PTHR30600:SF10">
    <property type="entry name" value="BLL6722 PROTEIN"/>
    <property type="match status" value="1"/>
</dbReference>
<gene>
    <name evidence="11" type="ORF">RALSY_10803</name>
</gene>
<dbReference type="GO" id="GO:0004130">
    <property type="term" value="F:cytochrome-c peroxidase activity"/>
    <property type="evidence" value="ECO:0007669"/>
    <property type="project" value="UniProtKB-EC"/>
</dbReference>
<feature type="domain" description="Cytochrome c" evidence="10">
    <location>
        <begin position="53"/>
        <end position="216"/>
    </location>
</feature>
<dbReference type="AlphaFoldDB" id="G3A0V0"/>
<dbReference type="PANTHER" id="PTHR30600">
    <property type="entry name" value="CYTOCHROME C PEROXIDASE-RELATED"/>
    <property type="match status" value="1"/>
</dbReference>
<evidence type="ECO:0000259" key="10">
    <source>
        <dbReference type="PROSITE" id="PS51007"/>
    </source>
</evidence>
<protein>
    <submittedName>
        <fullName evidence="11">Putative Cytochrome-c peroxidase</fullName>
        <ecNumber evidence="11">1.11.1.5</ecNumber>
    </submittedName>
</protein>
<keyword evidence="11" id="KW-0575">Peroxidase</keyword>
<evidence type="ECO:0000256" key="1">
    <source>
        <dbReference type="ARBA" id="ARBA00004196"/>
    </source>
</evidence>
<evidence type="ECO:0000256" key="8">
    <source>
        <dbReference type="SAM" id="MobiDB-lite"/>
    </source>
</evidence>
<dbReference type="InterPro" id="IPR004852">
    <property type="entry name" value="Di-haem_cyt_c_peroxidsae"/>
</dbReference>
<keyword evidence="2 7" id="KW-0349">Heme</keyword>
<keyword evidence="6 7" id="KW-0408">Iron</keyword>
<dbReference type="GO" id="GO:0009055">
    <property type="term" value="F:electron transfer activity"/>
    <property type="evidence" value="ECO:0007669"/>
    <property type="project" value="InterPro"/>
</dbReference>
<dbReference type="InterPro" id="IPR051395">
    <property type="entry name" value="Cytochrome_c_Peroxidase/MauG"/>
</dbReference>
<sequence length="449" mass="48923">MSGSMTWRRIAGAAVLTAALISGAAGAGSIGATPRLDAVPPPAEAASFRPDPNLVALGKRVFFDPRLSEPRGTACAACHDPARAFAPTLAGEALRAGVPAGSRPGHLAPRNAPSLLYIRYLPRRYFFQDDDASFPSPFGGFFADGRADSVAEQIRGPLFSPDEMGNRSPRSLQRKLAGTDLGAALARQFGADAMRNPERMIGALGQALEAYFRSDEMAPFSSRFDDFLRHRTPLSPAEMRGLALFRNPDKGNCAACHIMVESSSRPERSLFTDFGYDALAVPRNPLLPANRDPRHFDLGLCRTARTLKWPEPDQWCGYFRTAGLRNVAVRQTFMHNGAFRTLRDAVAFYATRSTDPAQWYPAGRRFDDVPARYQGNVNVNAVPMNRRPGTAPALTDDEIDDIVAFLRTLTDARYAALMPDQPTDPARPAHTPRLAGPTIATERRAANTP</sequence>
<dbReference type="EC" id="1.11.1.5" evidence="11"/>
<dbReference type="InterPro" id="IPR009056">
    <property type="entry name" value="Cyt_c-like_dom"/>
</dbReference>
<accession>G3A0V0</accession>
<dbReference type="PROSITE" id="PS51007">
    <property type="entry name" value="CYTC"/>
    <property type="match status" value="2"/>
</dbReference>
<evidence type="ECO:0000256" key="7">
    <source>
        <dbReference type="PROSITE-ProRule" id="PRU00433"/>
    </source>
</evidence>
<keyword evidence="3 7" id="KW-0479">Metal-binding</keyword>
<evidence type="ECO:0000256" key="6">
    <source>
        <dbReference type="ARBA" id="ARBA00023004"/>
    </source>
</evidence>
<feature type="region of interest" description="Disordered" evidence="8">
    <location>
        <begin position="419"/>
        <end position="449"/>
    </location>
</feature>
<evidence type="ECO:0000256" key="3">
    <source>
        <dbReference type="ARBA" id="ARBA00022723"/>
    </source>
</evidence>
<name>G3A0V0_9RALS</name>
<reference evidence="11" key="1">
    <citation type="journal article" date="2011" name="PLoS ONE">
        <title>Ralstonia syzygii, the Blood Disease Bacterium and some Asian R. solanacearum strains form a single genomic species despite divergent lifestyles.</title>
        <authorList>
            <person name="Remenant B."/>
            <person name="de Cambiaire J.C."/>
            <person name="Cellier G."/>
            <person name="Jacobs J.M."/>
            <person name="Mangenot S."/>
            <person name="Barbe V."/>
            <person name="Lajus A."/>
            <person name="Vallenet D."/>
            <person name="Medigue C."/>
            <person name="Fegan M."/>
            <person name="Allen C."/>
            <person name="Prior P."/>
        </authorList>
    </citation>
    <scope>NUCLEOTIDE SEQUENCE</scope>
    <source>
        <strain evidence="11">R24</strain>
    </source>
</reference>
<feature type="domain" description="Cytochrome c" evidence="10">
    <location>
        <begin position="236"/>
        <end position="410"/>
    </location>
</feature>
<keyword evidence="4 9" id="KW-0732">Signal</keyword>
<dbReference type="GO" id="GO:0020037">
    <property type="term" value="F:heme binding"/>
    <property type="evidence" value="ECO:0007669"/>
    <property type="project" value="InterPro"/>
</dbReference>
<evidence type="ECO:0000256" key="9">
    <source>
        <dbReference type="SAM" id="SignalP"/>
    </source>
</evidence>
<keyword evidence="5 11" id="KW-0560">Oxidoreductase</keyword>
<comment type="subcellular location">
    <subcellularLocation>
        <location evidence="1">Cell envelope</location>
    </subcellularLocation>
</comment>
<feature type="signal peptide" evidence="9">
    <location>
        <begin position="1"/>
        <end position="27"/>
    </location>
</feature>
<dbReference type="Pfam" id="PF03150">
    <property type="entry name" value="CCP_MauG"/>
    <property type="match status" value="1"/>
</dbReference>
<dbReference type="GO" id="GO:0030313">
    <property type="term" value="C:cell envelope"/>
    <property type="evidence" value="ECO:0007669"/>
    <property type="project" value="UniProtKB-SubCell"/>
</dbReference>
<dbReference type="EMBL" id="FR854086">
    <property type="protein sequence ID" value="CCA84818.1"/>
    <property type="molecule type" value="Genomic_DNA"/>
</dbReference>
<dbReference type="InterPro" id="IPR036909">
    <property type="entry name" value="Cyt_c-like_dom_sf"/>
</dbReference>
<feature type="chain" id="PRO_5003442206" evidence="9">
    <location>
        <begin position="28"/>
        <end position="449"/>
    </location>
</feature>
<evidence type="ECO:0000256" key="5">
    <source>
        <dbReference type="ARBA" id="ARBA00023002"/>
    </source>
</evidence>
<evidence type="ECO:0000256" key="2">
    <source>
        <dbReference type="ARBA" id="ARBA00022617"/>
    </source>
</evidence>
<reference evidence="11" key="2">
    <citation type="submission" date="2011-04" db="EMBL/GenBank/DDBJ databases">
        <authorList>
            <person name="Genoscope - CEA"/>
        </authorList>
    </citation>
    <scope>NUCLEOTIDE SEQUENCE</scope>
    <source>
        <strain evidence="11">R24</strain>
    </source>
</reference>
<dbReference type="Gene3D" id="1.10.760.10">
    <property type="entry name" value="Cytochrome c-like domain"/>
    <property type="match status" value="2"/>
</dbReference>
<evidence type="ECO:0000313" key="11">
    <source>
        <dbReference type="EMBL" id="CCA84818.1"/>
    </source>
</evidence>